<feature type="domain" description="ABC-type glycine betaine transport system substrate-binding" evidence="4">
    <location>
        <begin position="43"/>
        <end position="198"/>
    </location>
</feature>
<dbReference type="GO" id="GO:0042597">
    <property type="term" value="C:periplasmic space"/>
    <property type="evidence" value="ECO:0007669"/>
    <property type="project" value="UniProtKB-SubCell"/>
</dbReference>
<evidence type="ECO:0000256" key="3">
    <source>
        <dbReference type="ARBA" id="ARBA00022729"/>
    </source>
</evidence>
<keyword evidence="3" id="KW-0732">Signal</keyword>
<reference evidence="5" key="1">
    <citation type="submission" date="2018-05" db="EMBL/GenBank/DDBJ databases">
        <authorList>
            <person name="Lanie J.A."/>
            <person name="Ng W.-L."/>
            <person name="Kazmierczak K.M."/>
            <person name="Andrzejewski T.M."/>
            <person name="Davidsen T.M."/>
            <person name="Wayne K.J."/>
            <person name="Tettelin H."/>
            <person name="Glass J.I."/>
            <person name="Rusch D."/>
            <person name="Podicherti R."/>
            <person name="Tsui H.-C.T."/>
            <person name="Winkler M.E."/>
        </authorList>
    </citation>
    <scope>NUCLEOTIDE SEQUENCE</scope>
</reference>
<evidence type="ECO:0000256" key="1">
    <source>
        <dbReference type="ARBA" id="ARBA00004418"/>
    </source>
</evidence>
<dbReference type="Gene3D" id="3.40.190.10">
    <property type="entry name" value="Periplasmic binding protein-like II"/>
    <property type="match status" value="2"/>
</dbReference>
<evidence type="ECO:0000313" key="5">
    <source>
        <dbReference type="EMBL" id="SUZ81401.1"/>
    </source>
</evidence>
<dbReference type="PANTHER" id="PTHR30024:SF47">
    <property type="entry name" value="TAURINE-BINDING PERIPLASMIC PROTEIN"/>
    <property type="match status" value="1"/>
</dbReference>
<evidence type="ECO:0000259" key="4">
    <source>
        <dbReference type="Pfam" id="PF04069"/>
    </source>
</evidence>
<dbReference type="GO" id="GO:0042918">
    <property type="term" value="P:alkanesulfonate transmembrane transport"/>
    <property type="evidence" value="ECO:0007669"/>
    <property type="project" value="TreeGrafter"/>
</dbReference>
<organism evidence="5">
    <name type="scientific">marine metagenome</name>
    <dbReference type="NCBI Taxonomy" id="408172"/>
    <lineage>
        <taxon>unclassified sequences</taxon>
        <taxon>metagenomes</taxon>
        <taxon>ecological metagenomes</taxon>
    </lineage>
</organism>
<dbReference type="GO" id="GO:0022857">
    <property type="term" value="F:transmembrane transporter activity"/>
    <property type="evidence" value="ECO:0007669"/>
    <property type="project" value="InterPro"/>
</dbReference>
<gene>
    <name evidence="5" type="ORF">METZ01_LOCUS34255</name>
</gene>
<proteinExistence type="inferred from homology"/>
<protein>
    <recommendedName>
        <fullName evidence="4">ABC-type glycine betaine transport system substrate-binding domain-containing protein</fullName>
    </recommendedName>
</protein>
<accession>A0A381QPX3</accession>
<sequence length="352" mass="36538">MLLTLTMVAAACGSDDDGGGDATPATTAAPTAEAAAESLSELNVAYFLEWPTANQVAQVEQTYDDALGMTVNWLPFGSGGDMALAMESGDIDIAYSQGLTPFANFVTSGSELEIVGVAVSYADADNCVAHPDYGVTAANAAETLAGQKVYAPVGNVTHYKLLKMLEHLGVDLGSFEHVPSDGGAAAVAAFQSGDVAMACAFGGGVLTMLGDGGNLVMTGSEQEAIGIRVFDIISIPTQFGIDHPDVVETFLQVTEEANAAYAGDRGAQEATIAEAAGMTVEGSNALLDMFSFPDRATQLSDAWLGGTVQDVMKQQMDFFVEQGEIPEALDSYDAFVNTTFLSNISDVEVVMA</sequence>
<dbReference type="SUPFAM" id="SSF53850">
    <property type="entry name" value="Periplasmic binding protein-like II"/>
    <property type="match status" value="1"/>
</dbReference>
<dbReference type="AlphaFoldDB" id="A0A381QPX3"/>
<name>A0A381QPX3_9ZZZZ</name>
<comment type="similarity">
    <text evidence="2">Belongs to the bacterial solute-binding protein SsuA/TauA family.</text>
</comment>
<dbReference type="Pfam" id="PF04069">
    <property type="entry name" value="OpuAC"/>
    <property type="match status" value="1"/>
</dbReference>
<comment type="subcellular location">
    <subcellularLocation>
        <location evidence="1">Periplasm</location>
    </subcellularLocation>
</comment>
<evidence type="ECO:0000256" key="2">
    <source>
        <dbReference type="ARBA" id="ARBA00010742"/>
    </source>
</evidence>
<dbReference type="PANTHER" id="PTHR30024">
    <property type="entry name" value="ALIPHATIC SULFONATES-BINDING PROTEIN-RELATED"/>
    <property type="match status" value="1"/>
</dbReference>
<dbReference type="EMBL" id="UINC01001467">
    <property type="protein sequence ID" value="SUZ81401.1"/>
    <property type="molecule type" value="Genomic_DNA"/>
</dbReference>
<dbReference type="GO" id="GO:0043190">
    <property type="term" value="C:ATP-binding cassette (ABC) transporter complex"/>
    <property type="evidence" value="ECO:0007669"/>
    <property type="project" value="InterPro"/>
</dbReference>
<feature type="non-terminal residue" evidence="5">
    <location>
        <position position="352"/>
    </location>
</feature>
<dbReference type="InterPro" id="IPR007210">
    <property type="entry name" value="ABC_Gly_betaine_transp_sub-bd"/>
</dbReference>